<keyword evidence="3" id="KW-1185">Reference proteome</keyword>
<evidence type="ECO:0000313" key="3">
    <source>
        <dbReference type="Proteomes" id="UP000280960"/>
    </source>
</evidence>
<dbReference type="KEGG" id="bacg:D2962_00475"/>
<proteinExistence type="predicted"/>
<protein>
    <recommendedName>
        <fullName evidence="1">SipL SPOCS domain-containing protein</fullName>
    </recommendedName>
</protein>
<dbReference type="Pfam" id="PF12673">
    <property type="entry name" value="SipL"/>
    <property type="match status" value="1"/>
</dbReference>
<reference evidence="2 3" key="1">
    <citation type="submission" date="2018-10" db="EMBL/GenBank/DDBJ databases">
        <authorList>
            <person name="Zhang X."/>
        </authorList>
    </citation>
    <scope>NUCLEOTIDE SEQUENCE [LARGE SCALE GENOMIC DNA]</scope>
    <source>
        <strain evidence="2 3">SK-G1</strain>
    </source>
</reference>
<organism evidence="2 3">
    <name type="scientific">Biomaibacter acetigenes</name>
    <dbReference type="NCBI Taxonomy" id="2316383"/>
    <lineage>
        <taxon>Bacteria</taxon>
        <taxon>Bacillati</taxon>
        <taxon>Bacillota</taxon>
        <taxon>Clostridia</taxon>
        <taxon>Thermosediminibacterales</taxon>
        <taxon>Tepidanaerobacteraceae</taxon>
        <taxon>Biomaibacter</taxon>
    </lineage>
</organism>
<dbReference type="Proteomes" id="UP000280960">
    <property type="component" value="Chromosome"/>
</dbReference>
<dbReference type="EMBL" id="CP033169">
    <property type="protein sequence ID" value="AYO29279.1"/>
    <property type="molecule type" value="Genomic_DNA"/>
</dbReference>
<evidence type="ECO:0000259" key="1">
    <source>
        <dbReference type="Pfam" id="PF12673"/>
    </source>
</evidence>
<name>A0A3G2R1Q9_9FIRM</name>
<dbReference type="InterPro" id="IPR024300">
    <property type="entry name" value="SipL_SPOCS_dom"/>
</dbReference>
<dbReference type="AlphaFoldDB" id="A0A3G2R1Q9"/>
<sequence length="736" mass="83420">MLILCLNVDTSFFSIKSNFMPFLHKKIFHLIKLYGEGHEMENFRVEEIVWGKVYSRDVHFDIKLKPLPAGIDDIVTKVVNIRKNINENALVIWVTLQIDIYFLDKKGALHCFSEEKPLRYVFFPEKIIENMEICVACSAKPKESYLSGETLSMAFLLQFNIKAVVERSDVAPEMLNVMTEKIVTFRTVEEQVKPGIARGFFECPGCTAIIAVKPYIAGVQARILKGMVVVEGQIAVDIFYQGSSGVERHGQIELPLEDVVACSEALPEQQARLSVFFHDVYCRPSRKSGCYDVIIGFELKVKVVERVENRVVTDFDREGFKVVKEDLLLKQVIDEGQFSFLRQQNFKISPPAGKKIDLYGRVQKLCWEVDGESLVVNGTIGFELFYLDESFREIYNFLEMEFSENHSLGKVESGTEFDVQAKILHLITAECSGEGVLIEALVEIKYTGFVRQHTLAVTDITPREGIERQLFQVDKILETRTFDLVENIEIPLEYPALYIEDIKGEIQNLDVTVLDHRFLICGELDIHMYYADPGGIVRCVKTVSPFGVLGEISGGTKDMQVRVLSRAERVSEKISGPSLVEIMFNLNFNAEATRQEDLYLVTGTSDRSSGVYQRVSTDEKVMEISHIMPLSSPAIFIKEVNINVEKSWLEEDSSGLWAAGSIRINAIYTGRDNLVYQAFDESAFRFYIGAGRNLDGSRMEFTAKPRKILLNAGGEMMEGEYEVRIKACYIEVKATP</sequence>
<evidence type="ECO:0000313" key="2">
    <source>
        <dbReference type="EMBL" id="AYO29279.1"/>
    </source>
</evidence>
<accession>A0A3G2R1Q9</accession>
<gene>
    <name evidence="2" type="ORF">D2962_00475</name>
</gene>
<feature type="domain" description="SipL SPOCS" evidence="1">
    <location>
        <begin position="499"/>
        <end position="571"/>
    </location>
</feature>